<accession>A0A432JGU3</accession>
<evidence type="ECO:0000256" key="1">
    <source>
        <dbReference type="SAM" id="MobiDB-lite"/>
    </source>
</evidence>
<dbReference type="EMBL" id="RXHI01000027">
    <property type="protein sequence ID" value="RUA22005.1"/>
    <property type="molecule type" value="Genomic_DNA"/>
</dbReference>
<proteinExistence type="predicted"/>
<comment type="caution">
    <text evidence="2">The sequence shown here is derived from an EMBL/GenBank/DDBJ whole genome shotgun (WGS) entry which is preliminary data.</text>
</comment>
<name>A0A432JGU3_9GAMM</name>
<feature type="compositionally biased region" description="Low complexity" evidence="1">
    <location>
        <begin position="54"/>
        <end position="67"/>
    </location>
</feature>
<evidence type="ECO:0000313" key="2">
    <source>
        <dbReference type="EMBL" id="RUA22005.1"/>
    </source>
</evidence>
<protein>
    <submittedName>
        <fullName evidence="2">Uncharacterized protein</fullName>
    </submittedName>
</protein>
<reference evidence="2" key="1">
    <citation type="submission" date="2018-12" db="EMBL/GenBank/DDBJ databases">
        <authorList>
            <person name="Jadhav K."/>
            <person name="Kushwaha B."/>
            <person name="Jadhav I."/>
        </authorList>
    </citation>
    <scope>NUCLEOTIDE SEQUENCE [LARGE SCALE GENOMIC DNA]</scope>
    <source>
        <strain evidence="2">SBS 10</strain>
    </source>
</reference>
<sequence>MREEQQSAEEALERPSSVKRPQEREARKWRDDDAIEKRAPRRRVRPRSLDLGELPPSRTRSPPLRND</sequence>
<dbReference type="AlphaFoldDB" id="A0A432JGU3"/>
<gene>
    <name evidence="2" type="ORF">DSL92_08400</name>
</gene>
<organism evidence="2">
    <name type="scientific">Billgrantia gudaonensis</name>
    <dbReference type="NCBI Taxonomy" id="376427"/>
    <lineage>
        <taxon>Bacteria</taxon>
        <taxon>Pseudomonadati</taxon>
        <taxon>Pseudomonadota</taxon>
        <taxon>Gammaproteobacteria</taxon>
        <taxon>Oceanospirillales</taxon>
        <taxon>Halomonadaceae</taxon>
        <taxon>Billgrantia</taxon>
    </lineage>
</organism>
<feature type="region of interest" description="Disordered" evidence="1">
    <location>
        <begin position="1"/>
        <end position="67"/>
    </location>
</feature>
<feature type="compositionally biased region" description="Basic and acidic residues" evidence="1">
    <location>
        <begin position="20"/>
        <end position="38"/>
    </location>
</feature>